<dbReference type="AlphaFoldDB" id="A0A0C3KDD1"/>
<evidence type="ECO:0000313" key="2">
    <source>
        <dbReference type="EMBL" id="KIO19428.1"/>
    </source>
</evidence>
<evidence type="ECO:0000313" key="3">
    <source>
        <dbReference type="Proteomes" id="UP000054248"/>
    </source>
</evidence>
<reference evidence="3" key="2">
    <citation type="submission" date="2015-01" db="EMBL/GenBank/DDBJ databases">
        <title>Evolutionary Origins and Diversification of the Mycorrhizal Mutualists.</title>
        <authorList>
            <consortium name="DOE Joint Genome Institute"/>
            <consortium name="Mycorrhizal Genomics Consortium"/>
            <person name="Kohler A."/>
            <person name="Kuo A."/>
            <person name="Nagy L.G."/>
            <person name="Floudas D."/>
            <person name="Copeland A."/>
            <person name="Barry K.W."/>
            <person name="Cichocki N."/>
            <person name="Veneault-Fourrey C."/>
            <person name="LaButti K."/>
            <person name="Lindquist E.A."/>
            <person name="Lipzen A."/>
            <person name="Lundell T."/>
            <person name="Morin E."/>
            <person name="Murat C."/>
            <person name="Riley R."/>
            <person name="Ohm R."/>
            <person name="Sun H."/>
            <person name="Tunlid A."/>
            <person name="Henrissat B."/>
            <person name="Grigoriev I.V."/>
            <person name="Hibbett D.S."/>
            <person name="Martin F."/>
        </authorList>
    </citation>
    <scope>NUCLEOTIDE SEQUENCE [LARGE SCALE GENOMIC DNA]</scope>
    <source>
        <strain evidence="3">MUT 4182</strain>
    </source>
</reference>
<evidence type="ECO:0000256" key="1">
    <source>
        <dbReference type="SAM" id="MobiDB-lite"/>
    </source>
</evidence>
<sequence>MHPTLSPAHHQQGPDSKAAIARYLKAYFRRSSAVDMGDAVYQSLIAITPITSEEIPRGTEGGTSISKFADPSIDDKHAGPSKARHAFLLRLVLDCEHGLRM</sequence>
<organism evidence="2 3">
    <name type="scientific">Tulasnella calospora MUT 4182</name>
    <dbReference type="NCBI Taxonomy" id="1051891"/>
    <lineage>
        <taxon>Eukaryota</taxon>
        <taxon>Fungi</taxon>
        <taxon>Dikarya</taxon>
        <taxon>Basidiomycota</taxon>
        <taxon>Agaricomycotina</taxon>
        <taxon>Agaricomycetes</taxon>
        <taxon>Cantharellales</taxon>
        <taxon>Tulasnellaceae</taxon>
        <taxon>Tulasnella</taxon>
    </lineage>
</organism>
<protein>
    <submittedName>
        <fullName evidence="2">Uncharacterized protein</fullName>
    </submittedName>
</protein>
<feature type="region of interest" description="Disordered" evidence="1">
    <location>
        <begin position="55"/>
        <end position="79"/>
    </location>
</feature>
<dbReference type="Proteomes" id="UP000054248">
    <property type="component" value="Unassembled WGS sequence"/>
</dbReference>
<gene>
    <name evidence="2" type="ORF">M407DRAFT_30931</name>
</gene>
<proteinExistence type="predicted"/>
<keyword evidence="3" id="KW-1185">Reference proteome</keyword>
<dbReference type="HOGENOM" id="CLU_2293770_0_0_1"/>
<dbReference type="EMBL" id="KN823222">
    <property type="protein sequence ID" value="KIO19428.1"/>
    <property type="molecule type" value="Genomic_DNA"/>
</dbReference>
<reference evidence="2 3" key="1">
    <citation type="submission" date="2014-04" db="EMBL/GenBank/DDBJ databases">
        <authorList>
            <consortium name="DOE Joint Genome Institute"/>
            <person name="Kuo A."/>
            <person name="Girlanda M."/>
            <person name="Perotto S."/>
            <person name="Kohler A."/>
            <person name="Nagy L.G."/>
            <person name="Floudas D."/>
            <person name="Copeland A."/>
            <person name="Barry K.W."/>
            <person name="Cichocki N."/>
            <person name="Veneault-Fourrey C."/>
            <person name="LaButti K."/>
            <person name="Lindquist E.A."/>
            <person name="Lipzen A."/>
            <person name="Lundell T."/>
            <person name="Morin E."/>
            <person name="Murat C."/>
            <person name="Sun H."/>
            <person name="Tunlid A."/>
            <person name="Henrissat B."/>
            <person name="Grigoriev I.V."/>
            <person name="Hibbett D.S."/>
            <person name="Martin F."/>
            <person name="Nordberg H.P."/>
            <person name="Cantor M.N."/>
            <person name="Hua S.X."/>
        </authorList>
    </citation>
    <scope>NUCLEOTIDE SEQUENCE [LARGE SCALE GENOMIC DNA]</scope>
    <source>
        <strain evidence="2 3">MUT 4182</strain>
    </source>
</reference>
<name>A0A0C3KDD1_9AGAM</name>
<accession>A0A0C3KDD1</accession>